<dbReference type="PANTHER" id="PTHR40457:SF1">
    <property type="entry name" value="PHOSPHOLIPASE A1"/>
    <property type="match status" value="1"/>
</dbReference>
<keyword evidence="6" id="KW-0812">Transmembrane</keyword>
<dbReference type="CDD" id="cd00541">
    <property type="entry name" value="OMPLA"/>
    <property type="match status" value="1"/>
</dbReference>
<dbReference type="PRINTS" id="PR01486">
    <property type="entry name" value="PHPHLIPASEA1"/>
</dbReference>
<keyword evidence="5" id="KW-1134">Transmembrane beta strand</keyword>
<gene>
    <name evidence="18" type="ORF">SPV1_08286</name>
</gene>
<keyword evidence="9 17" id="KW-0378">Hydrolase</keyword>
<keyword evidence="7 16" id="KW-0479">Metal-binding</keyword>
<feature type="binding site" description="in dimeric form" evidence="16">
    <location>
        <position position="248"/>
    </location>
    <ligand>
        <name>Ca(2+)</name>
        <dbReference type="ChEBI" id="CHEBI:29108"/>
        <label>1</label>
    </ligand>
</feature>
<dbReference type="AlphaFoldDB" id="Q0EX69"/>
<comment type="cofactor">
    <cofactor evidence="17">
        <name>Ca(2+)</name>
        <dbReference type="ChEBI" id="CHEBI:29108"/>
    </cofactor>
    <text evidence="17">Binds 1 Ca(2+) ion per monomer. In the dimeric form the Ca(2+) is bound by different amino acids with binding of each Ca(2+) shared with ligands coming from each monomer. The Ca(2+) ion may have a role in catalysis.</text>
</comment>
<evidence type="ECO:0000256" key="10">
    <source>
        <dbReference type="ARBA" id="ARBA00022837"/>
    </source>
</evidence>
<comment type="catalytic activity">
    <reaction evidence="2 17">
        <text>a 1,2-diacyl-sn-glycero-3-phosphocholine + H2O = a 1-acyl-sn-glycero-3-phosphocholine + a fatty acid + H(+)</text>
        <dbReference type="Rhea" id="RHEA:15801"/>
        <dbReference type="ChEBI" id="CHEBI:15377"/>
        <dbReference type="ChEBI" id="CHEBI:15378"/>
        <dbReference type="ChEBI" id="CHEBI:28868"/>
        <dbReference type="ChEBI" id="CHEBI:57643"/>
        <dbReference type="ChEBI" id="CHEBI:58168"/>
        <dbReference type="EC" id="3.1.1.4"/>
    </reaction>
</comment>
<dbReference type="PANTHER" id="PTHR40457">
    <property type="entry name" value="PHOSPHOLIPASE A1"/>
    <property type="match status" value="1"/>
</dbReference>
<dbReference type="EC" id="3.1.1.32" evidence="17"/>
<feature type="chain" id="PRO_5019612761" description="Phospholipase A1" evidence="17">
    <location>
        <begin position="51"/>
        <end position="373"/>
    </location>
</feature>
<organism evidence="18 19">
    <name type="scientific">Mariprofundus ferrooxydans PV-1</name>
    <dbReference type="NCBI Taxonomy" id="314345"/>
    <lineage>
        <taxon>Bacteria</taxon>
        <taxon>Pseudomonadati</taxon>
        <taxon>Pseudomonadota</taxon>
        <taxon>Candidatius Mariprofundia</taxon>
        <taxon>Mariprofundales</taxon>
        <taxon>Mariprofundaceae</taxon>
        <taxon>Mariprofundus</taxon>
    </lineage>
</organism>
<evidence type="ECO:0000256" key="15">
    <source>
        <dbReference type="PIRSR" id="PIRSR603187-1"/>
    </source>
</evidence>
<evidence type="ECO:0000256" key="5">
    <source>
        <dbReference type="ARBA" id="ARBA00022452"/>
    </source>
</evidence>
<evidence type="ECO:0000313" key="18">
    <source>
        <dbReference type="EMBL" id="EAU53921.1"/>
    </source>
</evidence>
<dbReference type="Gene3D" id="2.40.230.10">
    <property type="entry name" value="Phospholipase A1"/>
    <property type="match status" value="1"/>
</dbReference>
<dbReference type="GO" id="GO:0008970">
    <property type="term" value="F:phospholipase A1 activity"/>
    <property type="evidence" value="ECO:0007669"/>
    <property type="project" value="UniProtKB-EC"/>
</dbReference>
<evidence type="ECO:0000256" key="12">
    <source>
        <dbReference type="ARBA" id="ARBA00023098"/>
    </source>
</evidence>
<dbReference type="SUPFAM" id="SSF56931">
    <property type="entry name" value="Outer membrane phospholipase A (OMPLA)"/>
    <property type="match status" value="1"/>
</dbReference>
<sequence>MHHSLIPTTIRVCSCYSHGHVLLDKERLMNRYRCCMLLCFLLLNATQAGAADGVSACTGIADPDARLACYDKAAGHQPEASKKANVDILSTRLPEATAPVVSIPDGRATSYLERMWELTDASKNGTFRFRPYQPNYLMPWRRSNRPNLQPFSPTHGSAAPAHLQPTEVRFQLSFKTKLLQNAIGSPVDLWFAYTQQSNWQLYNSARSSPIRETDYAPELILTLPMDIKLLGMHWKMLNAGFMHQSNGRSGAYSRSWNRIYLQAGLERGNFLLMLRPWYRLPEALNRDDNPDIRQFMGSGDIRATWIGNEYALSALGRYSFQGRKGALKINWVFPIKGRLKGYAEYFNGYGESLIDYNHRQQIIGLGLLISSWP</sequence>
<dbReference type="EMBL" id="AATS01000015">
    <property type="protein sequence ID" value="EAU53921.1"/>
    <property type="molecule type" value="Genomic_DNA"/>
</dbReference>
<evidence type="ECO:0000256" key="9">
    <source>
        <dbReference type="ARBA" id="ARBA00022801"/>
    </source>
</evidence>
<dbReference type="FunCoup" id="Q0EX69">
    <property type="interactions" value="52"/>
</dbReference>
<comment type="similarity">
    <text evidence="3 17">Belongs to the phospholipase A1 family.</text>
</comment>
<dbReference type="EC" id="3.1.1.4" evidence="17"/>
<comment type="subunit">
    <text evidence="4 17">Homodimer; dimerization is reversible, and the dimeric form is the active one.</text>
</comment>
<evidence type="ECO:0000256" key="7">
    <source>
        <dbReference type="ARBA" id="ARBA00022723"/>
    </source>
</evidence>
<dbReference type="Pfam" id="PF02253">
    <property type="entry name" value="PLA1"/>
    <property type="match status" value="1"/>
</dbReference>
<keyword evidence="12 17" id="KW-0443">Lipid metabolism</keyword>
<dbReference type="InterPro" id="IPR036541">
    <property type="entry name" value="PLipase_A1_sf"/>
</dbReference>
<dbReference type="HOGENOM" id="CLU_045813_0_0_0"/>
<keyword evidence="11 17" id="KW-0442">Lipid degradation</keyword>
<protein>
    <recommendedName>
        <fullName evidence="17">Phospholipase A1</fullName>
        <ecNumber evidence="17">3.1.1.32</ecNumber>
        <ecNumber evidence="17">3.1.1.4</ecNumber>
    </recommendedName>
    <alternativeName>
        <fullName evidence="17">Phosphatidylcholine 1-acylhydrolase</fullName>
    </alternativeName>
</protein>
<keyword evidence="8 17" id="KW-0732">Signal</keyword>
<dbReference type="STRING" id="314344.AL013_03085"/>
<feature type="binding site" description="in dimeric form" evidence="16">
    <location>
        <position position="207"/>
    </location>
    <ligand>
        <name>Ca(2+)</name>
        <dbReference type="ChEBI" id="CHEBI:29108"/>
        <label>1</label>
    </ligand>
</feature>
<dbReference type="GO" id="GO:0004623">
    <property type="term" value="F:phospholipase A2 activity"/>
    <property type="evidence" value="ECO:0007669"/>
    <property type="project" value="UniProtKB-EC"/>
</dbReference>
<feature type="binding site" description="in dimeric form" evidence="16">
    <location>
        <position position="253"/>
    </location>
    <ligand>
        <name>Ca(2+)</name>
        <dbReference type="ChEBI" id="CHEBI:29108"/>
        <label>1</label>
    </ligand>
</feature>
<comment type="subcellular location">
    <subcellularLocation>
        <location evidence="17">Cell outer membrane</location>
        <topology evidence="17">Multi-pass membrane protein</topology>
    </subcellularLocation>
    <text evidence="17">One of the very few enzymes located there.</text>
</comment>
<dbReference type="Proteomes" id="UP000005297">
    <property type="component" value="Unassembled WGS sequence"/>
</dbReference>
<evidence type="ECO:0000256" key="4">
    <source>
        <dbReference type="ARBA" id="ARBA00011702"/>
    </source>
</evidence>
<keyword evidence="19" id="KW-1185">Reference proteome</keyword>
<name>Q0EX69_9PROT</name>
<evidence type="ECO:0000256" key="11">
    <source>
        <dbReference type="ARBA" id="ARBA00022963"/>
    </source>
</evidence>
<dbReference type="eggNOG" id="COG2829">
    <property type="taxonomic scope" value="Bacteria"/>
</dbReference>
<dbReference type="InParanoid" id="Q0EX69"/>
<evidence type="ECO:0000256" key="8">
    <source>
        <dbReference type="ARBA" id="ARBA00022729"/>
    </source>
</evidence>
<evidence type="ECO:0000256" key="13">
    <source>
        <dbReference type="ARBA" id="ARBA00023136"/>
    </source>
</evidence>
<evidence type="ECO:0000256" key="2">
    <source>
        <dbReference type="ARBA" id="ARBA00001604"/>
    </source>
</evidence>
<keyword evidence="14 17" id="KW-0998">Cell outer membrane</keyword>
<comment type="caution">
    <text evidence="18">The sequence shown here is derived from an EMBL/GenBank/DDBJ whole genome shotgun (WGS) entry which is preliminary data.</text>
</comment>
<feature type="signal peptide" evidence="17">
    <location>
        <begin position="1"/>
        <end position="50"/>
    </location>
</feature>
<evidence type="ECO:0000256" key="1">
    <source>
        <dbReference type="ARBA" id="ARBA00000111"/>
    </source>
</evidence>
<dbReference type="GO" id="GO:0005509">
    <property type="term" value="F:calcium ion binding"/>
    <property type="evidence" value="ECO:0007669"/>
    <property type="project" value="TreeGrafter"/>
</dbReference>
<keyword evidence="13" id="KW-0472">Membrane</keyword>
<feature type="active site" description="Proton acceptor" evidence="15">
    <location>
        <position position="243"/>
    </location>
</feature>
<evidence type="ECO:0000313" key="19">
    <source>
        <dbReference type="Proteomes" id="UP000005297"/>
    </source>
</evidence>
<dbReference type="GO" id="GO:0009279">
    <property type="term" value="C:cell outer membrane"/>
    <property type="evidence" value="ECO:0007669"/>
    <property type="project" value="UniProtKB-SubCell"/>
</dbReference>
<evidence type="ECO:0000256" key="14">
    <source>
        <dbReference type="ARBA" id="ARBA00023237"/>
    </source>
</evidence>
<keyword evidence="10 16" id="KW-0106">Calcium</keyword>
<reference evidence="18 19" key="1">
    <citation type="submission" date="2006-09" db="EMBL/GenBank/DDBJ databases">
        <authorList>
            <person name="Emerson D."/>
            <person name="Ferriera S."/>
            <person name="Johnson J."/>
            <person name="Kravitz S."/>
            <person name="Halpern A."/>
            <person name="Remington K."/>
            <person name="Beeson K."/>
            <person name="Tran B."/>
            <person name="Rogers Y.-H."/>
            <person name="Friedman R."/>
            <person name="Venter J.C."/>
        </authorList>
    </citation>
    <scope>NUCLEOTIDE SEQUENCE [LARGE SCALE GENOMIC DNA]</scope>
    <source>
        <strain evidence="18 19">PV-1</strain>
    </source>
</reference>
<comment type="function">
    <text evidence="17">Hydrolysis of phosphatidylcholine with phospholipase A2 (EC 3.1.1.4) and phospholipase A1 (EC 3.1.1.32) activities.</text>
</comment>
<evidence type="ECO:0000256" key="17">
    <source>
        <dbReference type="RuleBase" id="RU366027"/>
    </source>
</evidence>
<evidence type="ECO:0000256" key="16">
    <source>
        <dbReference type="PIRSR" id="PIRSR603187-2"/>
    </source>
</evidence>
<evidence type="ECO:0000256" key="3">
    <source>
        <dbReference type="ARBA" id="ARBA00010525"/>
    </source>
</evidence>
<feature type="binding site" description="in dimeric form" evidence="16">
    <location>
        <position position="288"/>
    </location>
    <ligand>
        <name>Ca(2+)</name>
        <dbReference type="ChEBI" id="CHEBI:29108"/>
        <label>1</label>
    </ligand>
</feature>
<comment type="catalytic activity">
    <reaction evidence="1 17">
        <text>a 1,2-diacyl-sn-glycero-3-phosphocholine + H2O = a 2-acyl-sn-glycero-3-phosphocholine + a fatty acid + H(+)</text>
        <dbReference type="Rhea" id="RHEA:18689"/>
        <dbReference type="ChEBI" id="CHEBI:15377"/>
        <dbReference type="ChEBI" id="CHEBI:15378"/>
        <dbReference type="ChEBI" id="CHEBI:28868"/>
        <dbReference type="ChEBI" id="CHEBI:57643"/>
        <dbReference type="ChEBI" id="CHEBI:57875"/>
        <dbReference type="EC" id="3.1.1.32"/>
    </reaction>
</comment>
<evidence type="ECO:0000256" key="6">
    <source>
        <dbReference type="ARBA" id="ARBA00022692"/>
    </source>
</evidence>
<feature type="active site" description="Nucleophile" evidence="15">
    <location>
        <position position="245"/>
    </location>
</feature>
<accession>Q0EX69</accession>
<proteinExistence type="inferred from homology"/>
<dbReference type="GO" id="GO:0016042">
    <property type="term" value="P:lipid catabolic process"/>
    <property type="evidence" value="ECO:0007669"/>
    <property type="project" value="UniProtKB-KW"/>
</dbReference>
<dbReference type="InterPro" id="IPR003187">
    <property type="entry name" value="PLipase_A1"/>
</dbReference>